<dbReference type="PROSITE" id="PS00107">
    <property type="entry name" value="PROTEIN_KINASE_ATP"/>
    <property type="match status" value="1"/>
</dbReference>
<gene>
    <name evidence="9" type="ORF">THRCLA_07537</name>
</gene>
<protein>
    <submittedName>
        <fullName evidence="9">Kinase</fullName>
    </submittedName>
</protein>
<dbReference type="InterPro" id="IPR050122">
    <property type="entry name" value="RTK"/>
</dbReference>
<dbReference type="SUPFAM" id="SSF56112">
    <property type="entry name" value="Protein kinase-like (PK-like)"/>
    <property type="match status" value="1"/>
</dbReference>
<dbReference type="GO" id="GO:0005524">
    <property type="term" value="F:ATP binding"/>
    <property type="evidence" value="ECO:0007669"/>
    <property type="project" value="UniProtKB-UniRule"/>
</dbReference>
<dbReference type="PROSITE" id="PS50011">
    <property type="entry name" value="PROTEIN_KINASE_DOM"/>
    <property type="match status" value="1"/>
</dbReference>
<evidence type="ECO:0000256" key="1">
    <source>
        <dbReference type="ARBA" id="ARBA00004167"/>
    </source>
</evidence>
<proteinExistence type="predicted"/>
<dbReference type="Pfam" id="PF07714">
    <property type="entry name" value="PK_Tyr_Ser-Thr"/>
    <property type="match status" value="1"/>
</dbReference>
<dbReference type="GO" id="GO:0007169">
    <property type="term" value="P:cell surface receptor protein tyrosine kinase signaling pathway"/>
    <property type="evidence" value="ECO:0007669"/>
    <property type="project" value="TreeGrafter"/>
</dbReference>
<dbReference type="InterPro" id="IPR000719">
    <property type="entry name" value="Prot_kinase_dom"/>
</dbReference>
<feature type="binding site" evidence="7">
    <location>
        <position position="60"/>
    </location>
    <ligand>
        <name>ATP</name>
        <dbReference type="ChEBI" id="CHEBI:30616"/>
    </ligand>
</feature>
<dbReference type="EMBL" id="JNBS01002023">
    <property type="protein sequence ID" value="OQR95826.1"/>
    <property type="molecule type" value="Genomic_DNA"/>
</dbReference>
<dbReference type="GO" id="GO:0005886">
    <property type="term" value="C:plasma membrane"/>
    <property type="evidence" value="ECO:0007669"/>
    <property type="project" value="TreeGrafter"/>
</dbReference>
<keyword evidence="10" id="KW-1185">Reference proteome</keyword>
<evidence type="ECO:0000256" key="3">
    <source>
        <dbReference type="ARBA" id="ARBA00022741"/>
    </source>
</evidence>
<keyword evidence="5 7" id="KW-0067">ATP-binding</keyword>
<dbReference type="STRING" id="74557.A0A1V9ZCU6"/>
<dbReference type="PANTHER" id="PTHR24416">
    <property type="entry name" value="TYROSINE-PROTEIN KINASE RECEPTOR"/>
    <property type="match status" value="1"/>
</dbReference>
<dbReference type="PANTHER" id="PTHR24416:SF611">
    <property type="entry name" value="TYROSINE-PROTEIN KINASE TRANSMEMBRANE RECEPTOR ROR"/>
    <property type="match status" value="1"/>
</dbReference>
<dbReference type="Proteomes" id="UP000243217">
    <property type="component" value="Unassembled WGS sequence"/>
</dbReference>
<keyword evidence="3 7" id="KW-0547">Nucleotide-binding</keyword>
<evidence type="ECO:0000256" key="2">
    <source>
        <dbReference type="ARBA" id="ARBA00022679"/>
    </source>
</evidence>
<dbReference type="GO" id="GO:0004714">
    <property type="term" value="F:transmembrane receptor protein tyrosine kinase activity"/>
    <property type="evidence" value="ECO:0007669"/>
    <property type="project" value="UniProtKB-EC"/>
</dbReference>
<comment type="caution">
    <text evidence="9">The sequence shown here is derived from an EMBL/GenBank/DDBJ whole genome shotgun (WGS) entry which is preliminary data.</text>
</comment>
<evidence type="ECO:0000259" key="8">
    <source>
        <dbReference type="PROSITE" id="PS50011"/>
    </source>
</evidence>
<comment type="subcellular location">
    <subcellularLocation>
        <location evidence="1">Membrane</location>
        <topology evidence="1">Single-pass membrane protein</topology>
    </subcellularLocation>
</comment>
<evidence type="ECO:0000256" key="6">
    <source>
        <dbReference type="ARBA" id="ARBA00051243"/>
    </source>
</evidence>
<dbReference type="Gene3D" id="1.10.510.10">
    <property type="entry name" value="Transferase(Phosphotransferase) domain 1"/>
    <property type="match status" value="1"/>
</dbReference>
<dbReference type="InterPro" id="IPR008266">
    <property type="entry name" value="Tyr_kinase_AS"/>
</dbReference>
<sequence>MMSNGEVNELKSSLEVLPETYTEIPYNQLQMKELVGRGNFGDAYRAVYNGQEVVVKTIRKCEFGNDDKQVVKEFQHEAAVLSMFGHHPSIVPFVGASTDPTMPLSLVTQYLPFGSLESQLSIHSLTSHQKRTILADAAAGFLNIHEGGFIHRDIAARNCLVDDDFRGKICDFGMCRRVNSYGGSYFAEGVAPFKYMAPESLNEPHAFSFRSDSFSFGVLMWETFNESKPFEGIPAFKAANHIVDGGRLEITSSIPVEFRSLVESCFHEDPSKRPSMAAILETLLPVD</sequence>
<dbReference type="SMART" id="SM00219">
    <property type="entry name" value="TyrKc"/>
    <property type="match status" value="1"/>
</dbReference>
<dbReference type="OrthoDB" id="60655at2759"/>
<accession>A0A1V9ZCU6</accession>
<dbReference type="InterPro" id="IPR020635">
    <property type="entry name" value="Tyr_kinase_cat_dom"/>
</dbReference>
<dbReference type="GO" id="GO:0043235">
    <property type="term" value="C:receptor complex"/>
    <property type="evidence" value="ECO:0007669"/>
    <property type="project" value="TreeGrafter"/>
</dbReference>
<evidence type="ECO:0000256" key="5">
    <source>
        <dbReference type="ARBA" id="ARBA00022840"/>
    </source>
</evidence>
<dbReference type="PRINTS" id="PR00109">
    <property type="entry name" value="TYRKINASE"/>
</dbReference>
<dbReference type="InterPro" id="IPR011009">
    <property type="entry name" value="Kinase-like_dom_sf"/>
</dbReference>
<dbReference type="InterPro" id="IPR017441">
    <property type="entry name" value="Protein_kinase_ATP_BS"/>
</dbReference>
<reference evidence="9 10" key="1">
    <citation type="journal article" date="2014" name="Genome Biol. Evol.">
        <title>The secreted proteins of Achlya hypogyna and Thraustotheca clavata identify the ancestral oomycete secretome and reveal gene acquisitions by horizontal gene transfer.</title>
        <authorList>
            <person name="Misner I."/>
            <person name="Blouin N."/>
            <person name="Leonard G."/>
            <person name="Richards T.A."/>
            <person name="Lane C.E."/>
        </authorList>
    </citation>
    <scope>NUCLEOTIDE SEQUENCE [LARGE SCALE GENOMIC DNA]</scope>
    <source>
        <strain evidence="9 10">ATCC 34112</strain>
    </source>
</reference>
<feature type="domain" description="Protein kinase" evidence="8">
    <location>
        <begin position="29"/>
        <end position="287"/>
    </location>
</feature>
<evidence type="ECO:0000256" key="7">
    <source>
        <dbReference type="PROSITE-ProRule" id="PRU10141"/>
    </source>
</evidence>
<evidence type="ECO:0000313" key="9">
    <source>
        <dbReference type="EMBL" id="OQR95826.1"/>
    </source>
</evidence>
<evidence type="ECO:0000313" key="10">
    <source>
        <dbReference type="Proteomes" id="UP000243217"/>
    </source>
</evidence>
<dbReference type="PIRSF" id="PIRSF000654">
    <property type="entry name" value="Integrin-linked_kinase"/>
    <property type="match status" value="1"/>
</dbReference>
<dbReference type="PROSITE" id="PS00109">
    <property type="entry name" value="PROTEIN_KINASE_TYR"/>
    <property type="match status" value="1"/>
</dbReference>
<dbReference type="Gene3D" id="3.30.200.20">
    <property type="entry name" value="Phosphorylase Kinase, domain 1"/>
    <property type="match status" value="1"/>
</dbReference>
<organism evidence="9 10">
    <name type="scientific">Thraustotheca clavata</name>
    <dbReference type="NCBI Taxonomy" id="74557"/>
    <lineage>
        <taxon>Eukaryota</taxon>
        <taxon>Sar</taxon>
        <taxon>Stramenopiles</taxon>
        <taxon>Oomycota</taxon>
        <taxon>Saprolegniomycetes</taxon>
        <taxon>Saprolegniales</taxon>
        <taxon>Achlyaceae</taxon>
        <taxon>Thraustotheca</taxon>
    </lineage>
</organism>
<dbReference type="InterPro" id="IPR001245">
    <property type="entry name" value="Ser-Thr/Tyr_kinase_cat_dom"/>
</dbReference>
<keyword evidence="4 9" id="KW-0418">Kinase</keyword>
<dbReference type="FunFam" id="3.30.200.20:FF:000180">
    <property type="entry name" value="serine/threonine-protein kinase STY46-like"/>
    <property type="match status" value="1"/>
</dbReference>
<comment type="catalytic activity">
    <reaction evidence="6">
        <text>L-tyrosyl-[protein] + ATP = O-phospho-L-tyrosyl-[protein] + ADP + H(+)</text>
        <dbReference type="Rhea" id="RHEA:10596"/>
        <dbReference type="Rhea" id="RHEA-COMP:10136"/>
        <dbReference type="Rhea" id="RHEA-COMP:20101"/>
        <dbReference type="ChEBI" id="CHEBI:15378"/>
        <dbReference type="ChEBI" id="CHEBI:30616"/>
        <dbReference type="ChEBI" id="CHEBI:46858"/>
        <dbReference type="ChEBI" id="CHEBI:61978"/>
        <dbReference type="ChEBI" id="CHEBI:456216"/>
        <dbReference type="EC" id="2.7.10.1"/>
    </reaction>
</comment>
<keyword evidence="2" id="KW-0808">Transferase</keyword>
<evidence type="ECO:0000256" key="4">
    <source>
        <dbReference type="ARBA" id="ARBA00022777"/>
    </source>
</evidence>
<dbReference type="AlphaFoldDB" id="A0A1V9ZCU6"/>
<name>A0A1V9ZCU6_9STRA</name>